<dbReference type="GO" id="GO:0016308">
    <property type="term" value="F:1-phosphatidylinositol-4-phosphate 5-kinase activity"/>
    <property type="evidence" value="ECO:0007669"/>
    <property type="project" value="TreeGrafter"/>
</dbReference>
<reference evidence="3 4" key="1">
    <citation type="journal article" date="2013" name="BMC Genomics">
        <title>Comparative genomics of parasitic silkworm microsporidia reveal an association between genome expansion and host adaptation.</title>
        <authorList>
            <person name="Pan G."/>
            <person name="Xu J."/>
            <person name="Li T."/>
            <person name="Xia Q."/>
            <person name="Liu S.L."/>
            <person name="Zhang G."/>
            <person name="Li S."/>
            <person name="Li C."/>
            <person name="Liu H."/>
            <person name="Yang L."/>
            <person name="Liu T."/>
            <person name="Zhang X."/>
            <person name="Wu Z."/>
            <person name="Fan W."/>
            <person name="Dang X."/>
            <person name="Xiang H."/>
            <person name="Tao M."/>
            <person name="Li Y."/>
            <person name="Hu J."/>
            <person name="Li Z."/>
            <person name="Lin L."/>
            <person name="Luo J."/>
            <person name="Geng L."/>
            <person name="Wang L."/>
            <person name="Long M."/>
            <person name="Wan Y."/>
            <person name="He N."/>
            <person name="Zhang Z."/>
            <person name="Lu C."/>
            <person name="Keeling P.J."/>
            <person name="Wang J."/>
            <person name="Xiang Z."/>
            <person name="Zhou Z."/>
        </authorList>
    </citation>
    <scope>NUCLEOTIDE SEQUENCE [LARGE SCALE GENOMIC DNA]</scope>
    <source>
        <strain evidence="4">CQ1 / CVCC 102059</strain>
    </source>
</reference>
<dbReference type="Pfam" id="PF01504">
    <property type="entry name" value="PIP5K"/>
    <property type="match status" value="2"/>
</dbReference>
<dbReference type="CDD" id="cd00139">
    <property type="entry name" value="PIPKc"/>
    <property type="match status" value="1"/>
</dbReference>
<proteinExistence type="predicted"/>
<dbReference type="AlphaFoldDB" id="R0KPM8"/>
<dbReference type="Gene3D" id="3.30.800.10">
    <property type="entry name" value="Phosphatidylinositol Phosphate Kinase II Beta"/>
    <property type="match status" value="1"/>
</dbReference>
<dbReference type="Gene3D" id="3.30.810.10">
    <property type="entry name" value="2-Layer Sandwich"/>
    <property type="match status" value="1"/>
</dbReference>
<evidence type="ECO:0000259" key="2">
    <source>
        <dbReference type="PROSITE" id="PS51455"/>
    </source>
</evidence>
<dbReference type="PROSITE" id="PS51455">
    <property type="entry name" value="PIPK"/>
    <property type="match status" value="1"/>
</dbReference>
<dbReference type="SMART" id="SM00330">
    <property type="entry name" value="PIPKc"/>
    <property type="match status" value="1"/>
</dbReference>
<dbReference type="InterPro" id="IPR027483">
    <property type="entry name" value="PInositol-4-P-4/5-kinase_C_sf"/>
</dbReference>
<dbReference type="SUPFAM" id="SSF56104">
    <property type="entry name" value="SAICAR synthase-like"/>
    <property type="match status" value="1"/>
</dbReference>
<dbReference type="PANTHER" id="PTHR23086:SF8">
    <property type="entry name" value="PHOSPHATIDYLINOSITOL 5-PHOSPHATE 4-KINASE, ISOFORM A"/>
    <property type="match status" value="1"/>
</dbReference>
<evidence type="ECO:0000313" key="3">
    <source>
        <dbReference type="EMBL" id="EOB12661.1"/>
    </source>
</evidence>
<name>R0KPM8_NOSB1</name>
<accession>R0KPM8</accession>
<evidence type="ECO:0000313" key="4">
    <source>
        <dbReference type="Proteomes" id="UP000016927"/>
    </source>
</evidence>
<dbReference type="Proteomes" id="UP000016927">
    <property type="component" value="Unassembled WGS sequence"/>
</dbReference>
<feature type="domain" description="PIPK" evidence="2">
    <location>
        <begin position="1"/>
        <end position="308"/>
    </location>
</feature>
<keyword evidence="4" id="KW-1185">Reference proteome</keyword>
<gene>
    <name evidence="3" type="primary">MSS4</name>
    <name evidence="3" type="ORF">NBO_386g0018</name>
</gene>
<dbReference type="GO" id="GO:0005886">
    <property type="term" value="C:plasma membrane"/>
    <property type="evidence" value="ECO:0007669"/>
    <property type="project" value="TreeGrafter"/>
</dbReference>
<dbReference type="InterPro" id="IPR027484">
    <property type="entry name" value="PInositol-4-P-5-kinase_N"/>
</dbReference>
<dbReference type="GO" id="GO:0046854">
    <property type="term" value="P:phosphatidylinositol phosphate biosynthetic process"/>
    <property type="evidence" value="ECO:0007669"/>
    <property type="project" value="TreeGrafter"/>
</dbReference>
<keyword evidence="1" id="KW-0808">Transferase</keyword>
<dbReference type="OMA" id="GMINEYK"/>
<dbReference type="InterPro" id="IPR023610">
    <property type="entry name" value="PInositol-4/5-P-5/4-kinase"/>
</dbReference>
<organism evidence="3 4">
    <name type="scientific">Nosema bombycis (strain CQ1 / CVCC 102059)</name>
    <name type="common">Microsporidian parasite</name>
    <name type="synonym">Pebrine of silkworm</name>
    <dbReference type="NCBI Taxonomy" id="578461"/>
    <lineage>
        <taxon>Eukaryota</taxon>
        <taxon>Fungi</taxon>
        <taxon>Fungi incertae sedis</taxon>
        <taxon>Microsporidia</taxon>
        <taxon>Nosematidae</taxon>
        <taxon>Nosema</taxon>
    </lineage>
</organism>
<dbReference type="STRING" id="578461.R0KPM8"/>
<dbReference type="HOGENOM" id="CLU_045584_0_0_1"/>
<dbReference type="EMBL" id="KB909294">
    <property type="protein sequence ID" value="EOB12661.1"/>
    <property type="molecule type" value="Genomic_DNA"/>
</dbReference>
<sequence>MNHQEIRSILKMLDAVERKDCYLKMLSSEMNQYVYENGLINCYKPKIISKLRNLMGIGDLNLSGNYIFNKKIHSNSGSVFFFSGDFKYVIKTIRESELKTLLKYINSYYLYLENNPSTYLLRIVGCYTLINPSFCTLGCIKTKCTHTHNVLIMKNIFENTKIDKIYDLKGMALARGTNNYIRKDMDWYEDNRKLVISNSELDQIRKDMIFLENQNIMGYSLMVYYPGTRKDSHFELFNMKNKKTYTVSKDLRSSDKPFFIGIVDILTDYDCKKKVEYLWNTFCICKNKSCLNPKDYRERLFNLIEDTSTVEE</sequence>
<dbReference type="GO" id="GO:0005524">
    <property type="term" value="F:ATP binding"/>
    <property type="evidence" value="ECO:0007669"/>
    <property type="project" value="UniProtKB-UniRule"/>
</dbReference>
<evidence type="ECO:0000256" key="1">
    <source>
        <dbReference type="PROSITE-ProRule" id="PRU00781"/>
    </source>
</evidence>
<keyword evidence="1" id="KW-0067">ATP-binding</keyword>
<keyword evidence="1 3" id="KW-0418">Kinase</keyword>
<keyword evidence="1" id="KW-0547">Nucleotide-binding</keyword>
<protein>
    <submittedName>
        <fullName evidence="3">Phosphatidylinositol-4-phosphate 5-kinase MSS4</fullName>
    </submittedName>
</protein>
<dbReference type="InterPro" id="IPR002498">
    <property type="entry name" value="PInositol-4-P-4/5-kinase_core"/>
</dbReference>
<dbReference type="VEuPathDB" id="MicrosporidiaDB:NBO_386g0018"/>
<dbReference type="PANTHER" id="PTHR23086">
    <property type="entry name" value="PHOSPHATIDYLINOSITOL-4-PHOSPHATE 5-KINASE"/>
    <property type="match status" value="1"/>
</dbReference>
<dbReference type="OrthoDB" id="20783at2759"/>